<evidence type="ECO:0000256" key="1">
    <source>
        <dbReference type="SAM" id="MobiDB-lite"/>
    </source>
</evidence>
<dbReference type="Pfam" id="PF05362">
    <property type="entry name" value="Lon_C"/>
    <property type="match status" value="1"/>
</dbReference>
<dbReference type="PROSITE" id="PS51786">
    <property type="entry name" value="LON_PROTEOLYTIC"/>
    <property type="match status" value="1"/>
</dbReference>
<proteinExistence type="predicted"/>
<keyword evidence="4" id="KW-0645">Protease</keyword>
<dbReference type="AlphaFoldDB" id="A0A3B0T342"/>
<keyword evidence="2" id="KW-0812">Transmembrane</keyword>
<dbReference type="GO" id="GO:0004176">
    <property type="term" value="F:ATP-dependent peptidase activity"/>
    <property type="evidence" value="ECO:0007669"/>
    <property type="project" value="InterPro"/>
</dbReference>
<name>A0A3B0T342_9ZZZZ</name>
<sequence>MQRNGTGNLNRMEDDAATETTSGEFSDVPESLEPSDPSPRWPWIVASILILLGIAVAIAWPIEVPYYTLSPGPVYDTSDFVHVKDGVVSEDGELLFLTVSLLEANVFEYTAGMIDPKVEVRARERIRPIGVSQEQLKREGLAAMQQSKTDAIYVALTSLGYEVTLIGTGALVIDTVPDSGADGVLLPNDVIVEMDGKVVAFRDDIIKDLEDAEIGDLIDFLVKRPIEGEVDAFNTMFVEVELGPHVDDPTRPMIGVLLDNNAPIIEFPVEVIIDSQNIGGPSAGLMFTLQIIDQLTEGELTNGERIAGTGTISRDASVGAIGGITQKVYGAIDAGARAVLVPAKNYDDAVLAAKGDIEVVRVETVDDALTFLATL</sequence>
<evidence type="ECO:0000259" key="3">
    <source>
        <dbReference type="PROSITE" id="PS51786"/>
    </source>
</evidence>
<dbReference type="GO" id="GO:0004252">
    <property type="term" value="F:serine-type endopeptidase activity"/>
    <property type="evidence" value="ECO:0007669"/>
    <property type="project" value="InterPro"/>
</dbReference>
<gene>
    <name evidence="4" type="ORF">MNBD_ACTINO01-2159</name>
</gene>
<evidence type="ECO:0000256" key="2">
    <source>
        <dbReference type="SAM" id="Phobius"/>
    </source>
</evidence>
<feature type="transmembrane region" description="Helical" evidence="2">
    <location>
        <begin position="41"/>
        <end position="62"/>
    </location>
</feature>
<dbReference type="GO" id="GO:0030163">
    <property type="term" value="P:protein catabolic process"/>
    <property type="evidence" value="ECO:0007669"/>
    <property type="project" value="InterPro"/>
</dbReference>
<dbReference type="PANTHER" id="PTHR10046">
    <property type="entry name" value="ATP DEPENDENT LON PROTEASE FAMILY MEMBER"/>
    <property type="match status" value="1"/>
</dbReference>
<dbReference type="InterPro" id="IPR008269">
    <property type="entry name" value="Lon_proteolytic"/>
</dbReference>
<dbReference type="Gene3D" id="3.30.230.10">
    <property type="match status" value="1"/>
</dbReference>
<dbReference type="InterPro" id="IPR036034">
    <property type="entry name" value="PDZ_sf"/>
</dbReference>
<reference evidence="4" key="1">
    <citation type="submission" date="2018-06" db="EMBL/GenBank/DDBJ databases">
        <authorList>
            <person name="Zhirakovskaya E."/>
        </authorList>
    </citation>
    <scope>NUCLEOTIDE SEQUENCE</scope>
</reference>
<dbReference type="InterPro" id="IPR020568">
    <property type="entry name" value="Ribosomal_Su5_D2-typ_SF"/>
</dbReference>
<dbReference type="SUPFAM" id="SSF54211">
    <property type="entry name" value="Ribosomal protein S5 domain 2-like"/>
    <property type="match status" value="1"/>
</dbReference>
<feature type="region of interest" description="Disordered" evidence="1">
    <location>
        <begin position="1"/>
        <end position="37"/>
    </location>
</feature>
<accession>A0A3B0T342</accession>
<keyword evidence="2" id="KW-1133">Transmembrane helix</keyword>
<dbReference type="SUPFAM" id="SSF50156">
    <property type="entry name" value="PDZ domain-like"/>
    <property type="match status" value="1"/>
</dbReference>
<keyword evidence="2" id="KW-0472">Membrane</keyword>
<dbReference type="EMBL" id="UOEI01000544">
    <property type="protein sequence ID" value="VAW07757.1"/>
    <property type="molecule type" value="Genomic_DNA"/>
</dbReference>
<dbReference type="GO" id="GO:0005524">
    <property type="term" value="F:ATP binding"/>
    <property type="evidence" value="ECO:0007669"/>
    <property type="project" value="InterPro"/>
</dbReference>
<keyword evidence="4" id="KW-0378">Hydrolase</keyword>
<organism evidence="4">
    <name type="scientific">hydrothermal vent metagenome</name>
    <dbReference type="NCBI Taxonomy" id="652676"/>
    <lineage>
        <taxon>unclassified sequences</taxon>
        <taxon>metagenomes</taxon>
        <taxon>ecological metagenomes</taxon>
    </lineage>
</organism>
<dbReference type="InterPro" id="IPR014721">
    <property type="entry name" value="Ribsml_uS5_D2-typ_fold_subgr"/>
</dbReference>
<feature type="domain" description="Lon proteolytic" evidence="3">
    <location>
        <begin position="277"/>
        <end position="375"/>
    </location>
</feature>
<dbReference type="Gene3D" id="2.30.42.10">
    <property type="match status" value="1"/>
</dbReference>
<dbReference type="InterPro" id="IPR027065">
    <property type="entry name" value="Lon_Prtase"/>
</dbReference>
<protein>
    <submittedName>
        <fullName evidence="4">Lon-like protease with PDZ domain</fullName>
    </submittedName>
</protein>
<evidence type="ECO:0000313" key="4">
    <source>
        <dbReference type="EMBL" id="VAW07757.1"/>
    </source>
</evidence>
<dbReference type="GO" id="GO:0006508">
    <property type="term" value="P:proteolysis"/>
    <property type="evidence" value="ECO:0007669"/>
    <property type="project" value="UniProtKB-KW"/>
</dbReference>